<dbReference type="RefSeq" id="WP_166282016.1">
    <property type="nucleotide sequence ID" value="NZ_JAANNP010000006.1"/>
</dbReference>
<reference evidence="2 3" key="1">
    <citation type="submission" date="2020-03" db="EMBL/GenBank/DDBJ databases">
        <title>Two novel Motilibacter sp.</title>
        <authorList>
            <person name="Liu S."/>
        </authorList>
    </citation>
    <scope>NUCLEOTIDE SEQUENCE [LARGE SCALE GENOMIC DNA]</scope>
    <source>
        <strain evidence="2 3">E257</strain>
    </source>
</reference>
<protein>
    <submittedName>
        <fullName evidence="2">DUF4307 domain-containing protein</fullName>
    </submittedName>
</protein>
<organism evidence="2 3">
    <name type="scientific">Motilibacter deserti</name>
    <dbReference type="NCBI Taxonomy" id="2714956"/>
    <lineage>
        <taxon>Bacteria</taxon>
        <taxon>Bacillati</taxon>
        <taxon>Actinomycetota</taxon>
        <taxon>Actinomycetes</taxon>
        <taxon>Motilibacterales</taxon>
        <taxon>Motilibacteraceae</taxon>
        <taxon>Motilibacter</taxon>
    </lineage>
</organism>
<keyword evidence="1" id="KW-0732">Signal</keyword>
<evidence type="ECO:0000256" key="1">
    <source>
        <dbReference type="SAM" id="SignalP"/>
    </source>
</evidence>
<gene>
    <name evidence="2" type="ORF">G9H71_11855</name>
</gene>
<proteinExistence type="predicted"/>
<accession>A0ABX0GUA4</accession>
<sequence length="107" mass="11148">MAAVATLAVAAGGWLAWAGLSATDEDVRARVLSYDPVDARGVATRVQITKPRDREAVCRLRALDRSFATVGRAEAVAPAGAGTTVVELTVPTSAQALNAELVRCSLR</sequence>
<evidence type="ECO:0000313" key="2">
    <source>
        <dbReference type="EMBL" id="NHC14473.1"/>
    </source>
</evidence>
<name>A0ABX0GUA4_9ACTN</name>
<feature type="signal peptide" evidence="1">
    <location>
        <begin position="1"/>
        <end position="18"/>
    </location>
</feature>
<dbReference type="Pfam" id="PF14155">
    <property type="entry name" value="DUF4307"/>
    <property type="match status" value="1"/>
</dbReference>
<evidence type="ECO:0000313" key="3">
    <source>
        <dbReference type="Proteomes" id="UP000800981"/>
    </source>
</evidence>
<comment type="caution">
    <text evidence="2">The sequence shown here is derived from an EMBL/GenBank/DDBJ whole genome shotgun (WGS) entry which is preliminary data.</text>
</comment>
<dbReference type="Proteomes" id="UP000800981">
    <property type="component" value="Unassembled WGS sequence"/>
</dbReference>
<keyword evidence="3" id="KW-1185">Reference proteome</keyword>
<dbReference type="InterPro" id="IPR025443">
    <property type="entry name" value="DUF4307"/>
</dbReference>
<dbReference type="EMBL" id="JAANNP010000006">
    <property type="protein sequence ID" value="NHC14473.1"/>
    <property type="molecule type" value="Genomic_DNA"/>
</dbReference>
<feature type="chain" id="PRO_5047111036" evidence="1">
    <location>
        <begin position="19"/>
        <end position="107"/>
    </location>
</feature>